<dbReference type="EMBL" id="CP044427">
    <property type="protein sequence ID" value="QFG67772.1"/>
    <property type="molecule type" value="Genomic_DNA"/>
</dbReference>
<accession>A0A5J6V3N2</accession>
<dbReference type="AlphaFoldDB" id="A0A5J6V3N2"/>
<dbReference type="OrthoDB" id="4868837at2"/>
<keyword evidence="2" id="KW-1133">Transmembrane helix</keyword>
<evidence type="ECO:0000313" key="3">
    <source>
        <dbReference type="EMBL" id="QFG67772.1"/>
    </source>
</evidence>
<dbReference type="Pfam" id="PF14155">
    <property type="entry name" value="DUF4307"/>
    <property type="match status" value="1"/>
</dbReference>
<name>A0A5J6V3N2_9MICO</name>
<evidence type="ECO:0000313" key="4">
    <source>
        <dbReference type="Proteomes" id="UP000326546"/>
    </source>
</evidence>
<dbReference type="InterPro" id="IPR025443">
    <property type="entry name" value="DUF4307"/>
</dbReference>
<gene>
    <name evidence="3" type="ORF">FY030_02655</name>
</gene>
<evidence type="ECO:0000256" key="1">
    <source>
        <dbReference type="SAM" id="MobiDB-lite"/>
    </source>
</evidence>
<keyword evidence="2" id="KW-0472">Membrane</keyword>
<dbReference type="KEGG" id="serw:FY030_02655"/>
<proteinExistence type="predicted"/>
<keyword evidence="2" id="KW-0812">Transmembrane</keyword>
<sequence>MCRGLPQAPAHLLTAGAPHVTTPPPTEHHQRSDEADPVVDWDAEEEAVEAARPARQPNARRWWIFGGTAVAIMVVMAVIWGLSATVGRVHWTYTGHDLVAEDQVDVRLDLQRDPERAVTCRIEARDERNAVVGRADVEIGPAQSSPSRHVLSVRSASPPRTGYVDACWYSDEPPRR</sequence>
<feature type="transmembrane region" description="Helical" evidence="2">
    <location>
        <begin position="62"/>
        <end position="82"/>
    </location>
</feature>
<dbReference type="Proteomes" id="UP000326546">
    <property type="component" value="Chromosome"/>
</dbReference>
<keyword evidence="4" id="KW-1185">Reference proteome</keyword>
<reference evidence="3 4" key="1">
    <citation type="submission" date="2019-09" db="EMBL/GenBank/DDBJ databases">
        <title>Serinicoccus pratensis sp. nov., isolated from meadow soil.</title>
        <authorList>
            <person name="Zhang W."/>
        </authorList>
    </citation>
    <scope>NUCLEOTIDE SEQUENCE [LARGE SCALE GENOMIC DNA]</scope>
    <source>
        <strain evidence="3 4">W204</strain>
    </source>
</reference>
<feature type="region of interest" description="Disordered" evidence="1">
    <location>
        <begin position="1"/>
        <end position="37"/>
    </location>
</feature>
<organism evidence="3 4">
    <name type="scientific">Ornithinimicrobium pratense</name>
    <dbReference type="NCBI Taxonomy" id="2593973"/>
    <lineage>
        <taxon>Bacteria</taxon>
        <taxon>Bacillati</taxon>
        <taxon>Actinomycetota</taxon>
        <taxon>Actinomycetes</taxon>
        <taxon>Micrococcales</taxon>
        <taxon>Ornithinimicrobiaceae</taxon>
        <taxon>Ornithinimicrobium</taxon>
    </lineage>
</organism>
<evidence type="ECO:0000256" key="2">
    <source>
        <dbReference type="SAM" id="Phobius"/>
    </source>
</evidence>
<protein>
    <submittedName>
        <fullName evidence="3">DUF4307 domain-containing protein</fullName>
    </submittedName>
</protein>